<name>A0A1G1VCY8_9BACT</name>
<evidence type="ECO:0000313" key="2">
    <source>
        <dbReference type="Proteomes" id="UP000178659"/>
    </source>
</evidence>
<dbReference type="Proteomes" id="UP000178659">
    <property type="component" value="Unassembled WGS sequence"/>
</dbReference>
<sequence length="93" mass="10635">MARVARLPIRLEASSDFSIKVDQLKHFSNFGRKTPPPSPSAFLLRNQKVDSPATCLNTWYFSIVDVVEILTDSPRPRKYWNALKTKLKQEGSE</sequence>
<reference evidence="1 2" key="1">
    <citation type="journal article" date="2016" name="Nat. Commun.">
        <title>Thousands of microbial genomes shed light on interconnected biogeochemical processes in an aquifer system.</title>
        <authorList>
            <person name="Anantharaman K."/>
            <person name="Brown C.T."/>
            <person name="Hug L.A."/>
            <person name="Sharon I."/>
            <person name="Castelle C.J."/>
            <person name="Probst A.J."/>
            <person name="Thomas B.C."/>
            <person name="Singh A."/>
            <person name="Wilkins M.J."/>
            <person name="Karaoz U."/>
            <person name="Brodie E.L."/>
            <person name="Williams K.H."/>
            <person name="Hubbard S.S."/>
            <person name="Banfield J.F."/>
        </authorList>
    </citation>
    <scope>NUCLEOTIDE SEQUENCE [LARGE SCALE GENOMIC DNA]</scope>
</reference>
<dbReference type="AlphaFoldDB" id="A0A1G1VCY8"/>
<accession>A0A1G1VCY8</accession>
<proteinExistence type="predicted"/>
<protein>
    <submittedName>
        <fullName evidence="1">Uncharacterized protein</fullName>
    </submittedName>
</protein>
<organism evidence="1 2">
    <name type="scientific">Candidatus Blackburnbacteria bacterium RIFCSPLOWO2_01_FULL_40_20</name>
    <dbReference type="NCBI Taxonomy" id="1797519"/>
    <lineage>
        <taxon>Bacteria</taxon>
        <taxon>Candidatus Blackburniibacteriota</taxon>
    </lineage>
</organism>
<dbReference type="EMBL" id="MHCC01000017">
    <property type="protein sequence ID" value="OGY13310.1"/>
    <property type="molecule type" value="Genomic_DNA"/>
</dbReference>
<gene>
    <name evidence="1" type="ORF">A3A77_02685</name>
</gene>
<evidence type="ECO:0000313" key="1">
    <source>
        <dbReference type="EMBL" id="OGY13310.1"/>
    </source>
</evidence>
<comment type="caution">
    <text evidence="1">The sequence shown here is derived from an EMBL/GenBank/DDBJ whole genome shotgun (WGS) entry which is preliminary data.</text>
</comment>